<sequence>MVRLRGMVQSLRPAERRVALAVLADPQGVADRPIGQLARECGTSETTVLRFCRSIGLRGYPELRIALAREATLEASRAGGEPPADGDISADDSLEQMVAKIGFSGARAVAETAEHLDVEALEKAVAAVVAAHRVDLYGASASGIVAADLHQKLHRIGLLAFTWPDFHGALTSAALLREGDVAIGISHSGTTVDVVEALRVAADHGATTIAITNFDPSPITALADIVLKTAARETVFRPGAMGSRLAQLTVVDSLFVGVASRRAYTDTLTALEDTFRAANIRHAAATPKRRR</sequence>
<dbReference type="InterPro" id="IPR035472">
    <property type="entry name" value="RpiR-like_SIS"/>
</dbReference>
<keyword evidence="3" id="KW-0804">Transcription</keyword>
<dbReference type="PROSITE" id="PS51464">
    <property type="entry name" value="SIS"/>
    <property type="match status" value="1"/>
</dbReference>
<dbReference type="InterPro" id="IPR047640">
    <property type="entry name" value="RpiR-like"/>
</dbReference>
<evidence type="ECO:0000259" key="5">
    <source>
        <dbReference type="PROSITE" id="PS51464"/>
    </source>
</evidence>
<evidence type="ECO:0000259" key="4">
    <source>
        <dbReference type="PROSITE" id="PS51071"/>
    </source>
</evidence>
<dbReference type="Gene3D" id="1.10.10.10">
    <property type="entry name" value="Winged helix-like DNA-binding domain superfamily/Winged helix DNA-binding domain"/>
    <property type="match status" value="1"/>
</dbReference>
<dbReference type="InterPro" id="IPR001347">
    <property type="entry name" value="SIS_dom"/>
</dbReference>
<comment type="caution">
    <text evidence="6">The sequence shown here is derived from an EMBL/GenBank/DDBJ whole genome shotgun (WGS) entry which is preliminary data.</text>
</comment>
<keyword evidence="7" id="KW-1185">Reference proteome</keyword>
<evidence type="ECO:0000256" key="3">
    <source>
        <dbReference type="ARBA" id="ARBA00023163"/>
    </source>
</evidence>
<dbReference type="InterPro" id="IPR000281">
    <property type="entry name" value="HTH_RpiR"/>
</dbReference>
<keyword evidence="2" id="KW-0238">DNA-binding</keyword>
<dbReference type="GO" id="GO:1901135">
    <property type="term" value="P:carbohydrate derivative metabolic process"/>
    <property type="evidence" value="ECO:0007669"/>
    <property type="project" value="InterPro"/>
</dbReference>
<feature type="domain" description="HTH rpiR-type" evidence="4">
    <location>
        <begin position="1"/>
        <end position="74"/>
    </location>
</feature>
<feature type="domain" description="SIS" evidence="5">
    <location>
        <begin position="124"/>
        <end position="264"/>
    </location>
</feature>
<evidence type="ECO:0000313" key="7">
    <source>
        <dbReference type="Proteomes" id="UP000265768"/>
    </source>
</evidence>
<dbReference type="Pfam" id="PF01380">
    <property type="entry name" value="SIS"/>
    <property type="match status" value="1"/>
</dbReference>
<dbReference type="PANTHER" id="PTHR30514:SF1">
    <property type="entry name" value="HTH-TYPE TRANSCRIPTIONAL REGULATOR HEXR-RELATED"/>
    <property type="match status" value="1"/>
</dbReference>
<dbReference type="InterPro" id="IPR009057">
    <property type="entry name" value="Homeodomain-like_sf"/>
</dbReference>
<evidence type="ECO:0000313" key="6">
    <source>
        <dbReference type="EMBL" id="RJL32899.1"/>
    </source>
</evidence>
<protein>
    <submittedName>
        <fullName evidence="6">MurR/RpiR family transcriptional regulator</fullName>
    </submittedName>
</protein>
<dbReference type="Pfam" id="PF01418">
    <property type="entry name" value="HTH_6"/>
    <property type="match status" value="1"/>
</dbReference>
<dbReference type="SUPFAM" id="SSF46689">
    <property type="entry name" value="Homeodomain-like"/>
    <property type="match status" value="1"/>
</dbReference>
<dbReference type="OrthoDB" id="370421at2"/>
<dbReference type="GO" id="GO:0003700">
    <property type="term" value="F:DNA-binding transcription factor activity"/>
    <property type="evidence" value="ECO:0007669"/>
    <property type="project" value="InterPro"/>
</dbReference>
<reference evidence="6 7" key="1">
    <citation type="submission" date="2018-09" db="EMBL/GenBank/DDBJ databases">
        <title>YIM 75507 draft genome.</title>
        <authorList>
            <person name="Tang S."/>
            <person name="Feng Y."/>
        </authorList>
    </citation>
    <scope>NUCLEOTIDE SEQUENCE [LARGE SCALE GENOMIC DNA]</scope>
    <source>
        <strain evidence="6 7">YIM 75507</strain>
    </source>
</reference>
<dbReference type="InterPro" id="IPR036388">
    <property type="entry name" value="WH-like_DNA-bd_sf"/>
</dbReference>
<evidence type="ECO:0000256" key="2">
    <source>
        <dbReference type="ARBA" id="ARBA00023125"/>
    </source>
</evidence>
<dbReference type="EMBL" id="QZEY01000004">
    <property type="protein sequence ID" value="RJL32899.1"/>
    <property type="molecule type" value="Genomic_DNA"/>
</dbReference>
<organism evidence="6 7">
    <name type="scientific">Bailinhaonella thermotolerans</name>
    <dbReference type="NCBI Taxonomy" id="1070861"/>
    <lineage>
        <taxon>Bacteria</taxon>
        <taxon>Bacillati</taxon>
        <taxon>Actinomycetota</taxon>
        <taxon>Actinomycetes</taxon>
        <taxon>Streptosporangiales</taxon>
        <taxon>Streptosporangiaceae</taxon>
        <taxon>Bailinhaonella</taxon>
    </lineage>
</organism>
<dbReference type="Proteomes" id="UP000265768">
    <property type="component" value="Unassembled WGS sequence"/>
</dbReference>
<gene>
    <name evidence="6" type="ORF">D5H75_14865</name>
</gene>
<evidence type="ECO:0000256" key="1">
    <source>
        <dbReference type="ARBA" id="ARBA00023015"/>
    </source>
</evidence>
<dbReference type="PANTHER" id="PTHR30514">
    <property type="entry name" value="GLUCOKINASE"/>
    <property type="match status" value="1"/>
</dbReference>
<dbReference type="InterPro" id="IPR046348">
    <property type="entry name" value="SIS_dom_sf"/>
</dbReference>
<accession>A0A3A4B4M7</accession>
<dbReference type="GO" id="GO:0097367">
    <property type="term" value="F:carbohydrate derivative binding"/>
    <property type="evidence" value="ECO:0007669"/>
    <property type="project" value="InterPro"/>
</dbReference>
<dbReference type="CDD" id="cd05013">
    <property type="entry name" value="SIS_RpiR"/>
    <property type="match status" value="1"/>
</dbReference>
<dbReference type="GO" id="GO:0003677">
    <property type="term" value="F:DNA binding"/>
    <property type="evidence" value="ECO:0007669"/>
    <property type="project" value="UniProtKB-KW"/>
</dbReference>
<keyword evidence="1" id="KW-0805">Transcription regulation</keyword>
<proteinExistence type="predicted"/>
<dbReference type="PROSITE" id="PS51071">
    <property type="entry name" value="HTH_RPIR"/>
    <property type="match status" value="1"/>
</dbReference>
<dbReference type="AlphaFoldDB" id="A0A3A4B4M7"/>
<dbReference type="Gene3D" id="3.40.50.10490">
    <property type="entry name" value="Glucose-6-phosphate isomerase like protein, domain 1"/>
    <property type="match status" value="1"/>
</dbReference>
<dbReference type="SUPFAM" id="SSF53697">
    <property type="entry name" value="SIS domain"/>
    <property type="match status" value="1"/>
</dbReference>
<name>A0A3A4B4M7_9ACTN</name>